<dbReference type="SUPFAM" id="SSF51735">
    <property type="entry name" value="NAD(P)-binding Rossmann-fold domains"/>
    <property type="match status" value="1"/>
</dbReference>
<keyword evidence="5" id="KW-1185">Reference proteome</keyword>
<accession>A0A0W0TP58</accession>
<organism evidence="4 5">
    <name type="scientific">Legionella geestiana</name>
    <dbReference type="NCBI Taxonomy" id="45065"/>
    <lineage>
        <taxon>Bacteria</taxon>
        <taxon>Pseudomonadati</taxon>
        <taxon>Pseudomonadota</taxon>
        <taxon>Gammaproteobacteria</taxon>
        <taxon>Legionellales</taxon>
        <taxon>Legionellaceae</taxon>
        <taxon>Legionella</taxon>
    </lineage>
</organism>
<comment type="caution">
    <text evidence="4">The sequence shown here is derived from an EMBL/GenBank/DDBJ whole genome shotgun (WGS) entry which is preliminary data.</text>
</comment>
<dbReference type="SUPFAM" id="SSF48179">
    <property type="entry name" value="6-phosphogluconate dehydrogenase C-terminal domain-like"/>
    <property type="match status" value="1"/>
</dbReference>
<dbReference type="EMBL" id="LNYC01000072">
    <property type="protein sequence ID" value="KTC97364.1"/>
    <property type="molecule type" value="Genomic_DNA"/>
</dbReference>
<keyword evidence="1" id="KW-0560">Oxidoreductase</keyword>
<proteinExistence type="predicted"/>
<dbReference type="AlphaFoldDB" id="A0A0W0TP58"/>
<dbReference type="Pfam" id="PF10727">
    <property type="entry name" value="Rossmann-like"/>
    <property type="match status" value="1"/>
</dbReference>
<dbReference type="InterPro" id="IPR019665">
    <property type="entry name" value="OxRdtase/DH_put_Rossmann_dom"/>
</dbReference>
<evidence type="ECO:0000313" key="4">
    <source>
        <dbReference type="EMBL" id="KTC97364.1"/>
    </source>
</evidence>
<dbReference type="InterPro" id="IPR037108">
    <property type="entry name" value="TM1727-like_C_sf"/>
</dbReference>
<dbReference type="InterPro" id="IPR036291">
    <property type="entry name" value="NAD(P)-bd_dom_sf"/>
</dbReference>
<sequence length="292" mass="30524">MSLSVNIIGAGRLGQTLGRLLTLHQAATINGLCNAHLESARAAADRIGAGKAFAEIHALPPADISFITTPDSAISDAASMLAESPNLKPKSIVLHCSGVENSDLLAALKARDCFVASVHPMRSFANPEQSALQFAGTFAAIEGDAPALECLEPLFSAIGARSCRIAREGKAFYHAAGVFASNYVVTLAEHAKACLNAAGIDDTLAMAMLTNILGSTVANLEASSSPECALTGPINRGDIATLEKHLKTLGDSKDARLYAELGLATLRLTHHAPETLAQMEKVFRTTLESIHG</sequence>
<dbReference type="Pfam" id="PF10728">
    <property type="entry name" value="DUF2520"/>
    <property type="match status" value="1"/>
</dbReference>
<name>A0A0W0TP58_9GAMM</name>
<dbReference type="PATRIC" id="fig|45065.4.peg.2199"/>
<dbReference type="PANTHER" id="PTHR40459">
    <property type="entry name" value="CONSERVED HYPOTHETICAL ALANINE AND LEUCINE RICH PROTEIN"/>
    <property type="match status" value="1"/>
</dbReference>
<dbReference type="GO" id="GO:0016491">
    <property type="term" value="F:oxidoreductase activity"/>
    <property type="evidence" value="ECO:0007669"/>
    <property type="project" value="UniProtKB-KW"/>
</dbReference>
<evidence type="ECO:0000313" key="5">
    <source>
        <dbReference type="Proteomes" id="UP000054785"/>
    </source>
</evidence>
<dbReference type="Gene3D" id="1.10.1040.20">
    <property type="entry name" value="ProC-like, C-terminal domain"/>
    <property type="match status" value="1"/>
</dbReference>
<dbReference type="PANTHER" id="PTHR40459:SF1">
    <property type="entry name" value="CONSERVED HYPOTHETICAL ALANINE AND LEUCINE RICH PROTEIN"/>
    <property type="match status" value="1"/>
</dbReference>
<feature type="domain" description="Putative oxidoreductase/dehydrogenase Rossmann-like" evidence="2">
    <location>
        <begin position="3"/>
        <end position="120"/>
    </location>
</feature>
<evidence type="ECO:0000259" key="2">
    <source>
        <dbReference type="Pfam" id="PF10727"/>
    </source>
</evidence>
<gene>
    <name evidence="4" type="ORF">Lgee_2025</name>
</gene>
<feature type="domain" description="DUF2520" evidence="3">
    <location>
        <begin position="138"/>
        <end position="264"/>
    </location>
</feature>
<dbReference type="STRING" id="45065.Lgee_2025"/>
<dbReference type="RefSeq" id="WP_028385680.1">
    <property type="nucleotide sequence ID" value="NZ_CAAAHN010000002.1"/>
</dbReference>
<protein>
    <submittedName>
        <fullName evidence="4">Rossmann-like domain protein</fullName>
    </submittedName>
</protein>
<evidence type="ECO:0000256" key="1">
    <source>
        <dbReference type="ARBA" id="ARBA00023002"/>
    </source>
</evidence>
<dbReference type="Proteomes" id="UP000054785">
    <property type="component" value="Unassembled WGS sequence"/>
</dbReference>
<dbReference type="Gene3D" id="3.40.50.720">
    <property type="entry name" value="NAD(P)-binding Rossmann-like Domain"/>
    <property type="match status" value="1"/>
</dbReference>
<dbReference type="InterPro" id="IPR018931">
    <property type="entry name" value="DUF2520"/>
</dbReference>
<dbReference type="InterPro" id="IPR008927">
    <property type="entry name" value="6-PGluconate_DH-like_C_sf"/>
</dbReference>
<reference evidence="4 5" key="1">
    <citation type="submission" date="2015-11" db="EMBL/GenBank/DDBJ databases">
        <title>Genomic analysis of 38 Legionella species identifies large and diverse effector repertoires.</title>
        <authorList>
            <person name="Burstein D."/>
            <person name="Amaro F."/>
            <person name="Zusman T."/>
            <person name="Lifshitz Z."/>
            <person name="Cohen O."/>
            <person name="Gilbert J.A."/>
            <person name="Pupko T."/>
            <person name="Shuman H.A."/>
            <person name="Segal G."/>
        </authorList>
    </citation>
    <scope>NUCLEOTIDE SEQUENCE [LARGE SCALE GENOMIC DNA]</scope>
    <source>
        <strain evidence="4 5">ATCC 49504</strain>
    </source>
</reference>
<evidence type="ECO:0000259" key="3">
    <source>
        <dbReference type="Pfam" id="PF10728"/>
    </source>
</evidence>